<feature type="domain" description="TIR" evidence="2">
    <location>
        <begin position="64"/>
        <end position="196"/>
    </location>
</feature>
<dbReference type="Proteomes" id="UP000479938">
    <property type="component" value="Unassembled WGS sequence"/>
</dbReference>
<accession>A0A6J4GY34</accession>
<dbReference type="InterPro" id="IPR000157">
    <property type="entry name" value="TIR_dom"/>
</dbReference>
<dbReference type="SMART" id="SM00255">
    <property type="entry name" value="TIR"/>
    <property type="match status" value="1"/>
</dbReference>
<protein>
    <recommendedName>
        <fullName evidence="2">TIR domain-containing protein</fullName>
    </recommendedName>
</protein>
<feature type="region of interest" description="Disordered" evidence="1">
    <location>
        <begin position="1"/>
        <end position="29"/>
    </location>
</feature>
<reference evidence="3 4" key="1">
    <citation type="submission" date="2020-02" db="EMBL/GenBank/DDBJ databases">
        <authorList>
            <person name="Criscuolo A."/>
        </authorList>
    </citation>
    <scope>NUCLEOTIDE SEQUENCE [LARGE SCALE GENOMIC DNA]</scope>
    <source>
        <strain evidence="3">CIP105534</strain>
    </source>
</reference>
<name>A0A6J4GY34_9FLAO</name>
<dbReference type="PROSITE" id="PS50104">
    <property type="entry name" value="TIR"/>
    <property type="match status" value="1"/>
</dbReference>
<dbReference type="InterPro" id="IPR035897">
    <property type="entry name" value="Toll_tir_struct_dom_sf"/>
</dbReference>
<keyword evidence="4" id="KW-1185">Reference proteome</keyword>
<proteinExistence type="predicted"/>
<dbReference type="EMBL" id="CADCSU010000161">
    <property type="protein sequence ID" value="CAA9202883.1"/>
    <property type="molecule type" value="Genomic_DNA"/>
</dbReference>
<evidence type="ECO:0000313" key="4">
    <source>
        <dbReference type="Proteomes" id="UP000479938"/>
    </source>
</evidence>
<sequence>MGKKKQDLRKSDDVEMKKQNKQQEDFQRSLQRKIEEQKIQLDTLINQNYSSKQILENEKILEVKQYDFFISHASEDKDDIVRSLADTLKENGFEVWYDEFELKIGDSLRKKIDSGLINSRFGIVIISPSFVKKNWTEYELNGMVAREMNGHKVILPIWHKISKDEVLKFSPSLADKMALNTSIHSTEEIINALKNL</sequence>
<dbReference type="SUPFAM" id="SSF52200">
    <property type="entry name" value="Toll/Interleukin receptor TIR domain"/>
    <property type="match status" value="1"/>
</dbReference>
<dbReference type="Gene3D" id="3.40.50.10140">
    <property type="entry name" value="Toll/interleukin-1 receptor homology (TIR) domain"/>
    <property type="match status" value="1"/>
</dbReference>
<dbReference type="GO" id="GO:0007165">
    <property type="term" value="P:signal transduction"/>
    <property type="evidence" value="ECO:0007669"/>
    <property type="project" value="InterPro"/>
</dbReference>
<dbReference type="AlphaFoldDB" id="A0A6J4GY34"/>
<evidence type="ECO:0000313" key="3">
    <source>
        <dbReference type="EMBL" id="CAA9202883.1"/>
    </source>
</evidence>
<evidence type="ECO:0000256" key="1">
    <source>
        <dbReference type="SAM" id="MobiDB-lite"/>
    </source>
</evidence>
<gene>
    <name evidence="3" type="ORF">FLA105534_04298</name>
</gene>
<dbReference type="Pfam" id="PF13676">
    <property type="entry name" value="TIR_2"/>
    <property type="match status" value="1"/>
</dbReference>
<evidence type="ECO:0000259" key="2">
    <source>
        <dbReference type="PROSITE" id="PS50104"/>
    </source>
</evidence>
<organism evidence="3 4">
    <name type="scientific">Flavobacterium bizetiae</name>
    <dbReference type="NCBI Taxonomy" id="2704140"/>
    <lineage>
        <taxon>Bacteria</taxon>
        <taxon>Pseudomonadati</taxon>
        <taxon>Bacteroidota</taxon>
        <taxon>Flavobacteriia</taxon>
        <taxon>Flavobacteriales</taxon>
        <taxon>Flavobacteriaceae</taxon>
        <taxon>Flavobacterium</taxon>
    </lineage>
</organism>